<protein>
    <submittedName>
        <fullName evidence="2">Uncharacterized protein</fullName>
    </submittedName>
</protein>
<gene>
    <name evidence="2" type="ORF">PECUL_23A041889</name>
</gene>
<keyword evidence="3" id="KW-1185">Reference proteome</keyword>
<feature type="compositionally biased region" description="Polar residues" evidence="1">
    <location>
        <begin position="38"/>
        <end position="53"/>
    </location>
</feature>
<dbReference type="EMBL" id="OW240912">
    <property type="protein sequence ID" value="CAH2225889.1"/>
    <property type="molecule type" value="Genomic_DNA"/>
</dbReference>
<feature type="region of interest" description="Disordered" evidence="1">
    <location>
        <begin position="1"/>
        <end position="56"/>
    </location>
</feature>
<dbReference type="AlphaFoldDB" id="A0AAD1R971"/>
<name>A0AAD1R971_PELCU</name>
<dbReference type="Proteomes" id="UP001295444">
    <property type="component" value="Chromosome 01"/>
</dbReference>
<proteinExistence type="predicted"/>
<evidence type="ECO:0000256" key="1">
    <source>
        <dbReference type="SAM" id="MobiDB-lite"/>
    </source>
</evidence>
<accession>A0AAD1R971</accession>
<sequence length="78" mass="8508">MLQRPPQHKSPISSEELQSEAKAKPQRQKAEAAPASRITMSLTEDASDSTPTTKGDLKILLTNIHKLLEADSAKLKLS</sequence>
<evidence type="ECO:0000313" key="2">
    <source>
        <dbReference type="EMBL" id="CAH2225889.1"/>
    </source>
</evidence>
<reference evidence="2" key="1">
    <citation type="submission" date="2022-03" db="EMBL/GenBank/DDBJ databases">
        <authorList>
            <person name="Alioto T."/>
            <person name="Alioto T."/>
            <person name="Gomez Garrido J."/>
        </authorList>
    </citation>
    <scope>NUCLEOTIDE SEQUENCE</scope>
</reference>
<evidence type="ECO:0000313" key="3">
    <source>
        <dbReference type="Proteomes" id="UP001295444"/>
    </source>
</evidence>
<organism evidence="2 3">
    <name type="scientific">Pelobates cultripes</name>
    <name type="common">Western spadefoot toad</name>
    <dbReference type="NCBI Taxonomy" id="61616"/>
    <lineage>
        <taxon>Eukaryota</taxon>
        <taxon>Metazoa</taxon>
        <taxon>Chordata</taxon>
        <taxon>Craniata</taxon>
        <taxon>Vertebrata</taxon>
        <taxon>Euteleostomi</taxon>
        <taxon>Amphibia</taxon>
        <taxon>Batrachia</taxon>
        <taxon>Anura</taxon>
        <taxon>Pelobatoidea</taxon>
        <taxon>Pelobatidae</taxon>
        <taxon>Pelobates</taxon>
    </lineage>
</organism>